<keyword evidence="7" id="KW-1185">Reference proteome</keyword>
<dbReference type="AlphaFoldDB" id="A0A8H9LUC8"/>
<gene>
    <name evidence="6" type="ORF">GCM10007157_33720</name>
</gene>
<keyword evidence="1" id="KW-0963">Cytoplasm</keyword>
<dbReference type="Proteomes" id="UP000623776">
    <property type="component" value="Unassembled WGS sequence"/>
</dbReference>
<feature type="compositionally biased region" description="Low complexity" evidence="4">
    <location>
        <begin position="74"/>
        <end position="101"/>
    </location>
</feature>
<proteinExistence type="predicted"/>
<evidence type="ECO:0000313" key="6">
    <source>
        <dbReference type="EMBL" id="GGW40231.1"/>
    </source>
</evidence>
<evidence type="ECO:0000256" key="3">
    <source>
        <dbReference type="ARBA" id="ARBA00023186"/>
    </source>
</evidence>
<name>A0A8H9LUC8_9GAMM</name>
<dbReference type="SUPFAM" id="SSF48657">
    <property type="entry name" value="FinO-like"/>
    <property type="match status" value="1"/>
</dbReference>
<evidence type="ECO:0000256" key="1">
    <source>
        <dbReference type="ARBA" id="ARBA00022490"/>
    </source>
</evidence>
<dbReference type="Gene3D" id="1.10.1710.10">
    <property type="entry name" value="ProQ/FinO domain"/>
    <property type="match status" value="1"/>
</dbReference>
<dbReference type="InterPro" id="IPR023529">
    <property type="entry name" value="ProQ"/>
</dbReference>
<feature type="compositionally biased region" description="Low complexity" evidence="4">
    <location>
        <begin position="200"/>
        <end position="215"/>
    </location>
</feature>
<feature type="region of interest" description="Disordered" evidence="4">
    <location>
        <begin position="32"/>
        <end position="107"/>
    </location>
</feature>
<dbReference type="PANTHER" id="PTHR38106:SF1">
    <property type="entry name" value="RNA CHAPERONE PROQ"/>
    <property type="match status" value="1"/>
</dbReference>
<evidence type="ECO:0000256" key="2">
    <source>
        <dbReference type="ARBA" id="ARBA00022884"/>
    </source>
</evidence>
<keyword evidence="2" id="KW-0694">RNA-binding</keyword>
<reference evidence="7" key="1">
    <citation type="journal article" date="2019" name="Int. J. Syst. Evol. Microbiol.">
        <title>The Global Catalogue of Microorganisms (GCM) 10K type strain sequencing project: providing services to taxonomists for standard genome sequencing and annotation.</title>
        <authorList>
            <consortium name="The Broad Institute Genomics Platform"/>
            <consortium name="The Broad Institute Genome Sequencing Center for Infectious Disease"/>
            <person name="Wu L."/>
            <person name="Ma J."/>
        </authorList>
    </citation>
    <scope>NUCLEOTIDE SEQUENCE [LARGE SCALE GENOMIC DNA]</scope>
    <source>
        <strain evidence="7">KCTC 22154</strain>
    </source>
</reference>
<dbReference type="GO" id="GO:0033592">
    <property type="term" value="F:RNA strand annealing activity"/>
    <property type="evidence" value="ECO:0007669"/>
    <property type="project" value="InterPro"/>
</dbReference>
<dbReference type="GO" id="GO:0005829">
    <property type="term" value="C:cytosol"/>
    <property type="evidence" value="ECO:0007669"/>
    <property type="project" value="TreeGrafter"/>
</dbReference>
<dbReference type="SMART" id="SM00945">
    <property type="entry name" value="ProQ"/>
    <property type="match status" value="1"/>
</dbReference>
<dbReference type="InterPro" id="IPR036442">
    <property type="entry name" value="ProQ/FinO_sf"/>
</dbReference>
<feature type="domain" description="ProQ/FinO" evidence="5">
    <location>
        <begin position="102"/>
        <end position="212"/>
    </location>
</feature>
<sequence>MAANVLQLLELLETRLDQKNAELEALRAENSRLKQQLARGEAAPPQVASPQIAPAPLPMEECQPQAARQHQEKPPVVAEQVPPQAEANETPAPAVEPAAEAPQPPSPHALLKQWYQRYPNAFFKGHTKPLKVGIHHDLAEREPWSGKLVRRALANYVNLPRYIKSMREGVERVDLEGNPAGKVDKEAAQHASARRHESQATTATETAPTPRAKPAQRTPPPRKEKRQEVPRQEKTEQAKPLSLEDKLKGLQQKFEGR</sequence>
<protein>
    <recommendedName>
        <fullName evidence="5">ProQ/FinO domain-containing protein</fullName>
    </recommendedName>
</protein>
<evidence type="ECO:0000313" key="7">
    <source>
        <dbReference type="Proteomes" id="UP000623776"/>
    </source>
</evidence>
<feature type="compositionally biased region" description="Basic and acidic residues" evidence="4">
    <location>
        <begin position="221"/>
        <end position="257"/>
    </location>
</feature>
<evidence type="ECO:0000259" key="5">
    <source>
        <dbReference type="SMART" id="SM00945"/>
    </source>
</evidence>
<comment type="caution">
    <text evidence="6">The sequence shown here is derived from an EMBL/GenBank/DDBJ whole genome shotgun (WGS) entry which is preliminary data.</text>
</comment>
<dbReference type="GO" id="GO:0010608">
    <property type="term" value="P:post-transcriptional regulation of gene expression"/>
    <property type="evidence" value="ECO:0007669"/>
    <property type="project" value="InterPro"/>
</dbReference>
<feature type="region of interest" description="Disordered" evidence="4">
    <location>
        <begin position="177"/>
        <end position="257"/>
    </location>
</feature>
<keyword evidence="3" id="KW-0143">Chaperone</keyword>
<feature type="compositionally biased region" description="Basic and acidic residues" evidence="4">
    <location>
        <begin position="182"/>
        <end position="198"/>
    </location>
</feature>
<dbReference type="EMBL" id="BMXN01000033">
    <property type="protein sequence ID" value="GGW40231.1"/>
    <property type="molecule type" value="Genomic_DNA"/>
</dbReference>
<dbReference type="PANTHER" id="PTHR38106">
    <property type="entry name" value="RNA CHAPERONE PROQ"/>
    <property type="match status" value="1"/>
</dbReference>
<accession>A0A8H9LUC8</accession>
<dbReference type="GO" id="GO:0034057">
    <property type="term" value="F:RNA strand-exchange activity"/>
    <property type="evidence" value="ECO:0007669"/>
    <property type="project" value="InterPro"/>
</dbReference>
<dbReference type="RefSeq" id="WP_144984575.1">
    <property type="nucleotide sequence ID" value="NZ_BMXN01000033.1"/>
</dbReference>
<dbReference type="InterPro" id="IPR016103">
    <property type="entry name" value="ProQ/FinO"/>
</dbReference>
<evidence type="ECO:0000256" key="4">
    <source>
        <dbReference type="SAM" id="MobiDB-lite"/>
    </source>
</evidence>
<dbReference type="Pfam" id="PF04352">
    <property type="entry name" value="ProQ"/>
    <property type="match status" value="1"/>
</dbReference>
<organism evidence="6 7">
    <name type="scientific">Vreelandella hamiltonii</name>
    <dbReference type="NCBI Taxonomy" id="502829"/>
    <lineage>
        <taxon>Bacteria</taxon>
        <taxon>Pseudomonadati</taxon>
        <taxon>Pseudomonadota</taxon>
        <taxon>Gammaproteobacteria</taxon>
        <taxon>Oceanospirillales</taxon>
        <taxon>Halomonadaceae</taxon>
        <taxon>Vreelandella</taxon>
    </lineage>
</organism>